<dbReference type="Gene3D" id="3.40.50.1110">
    <property type="entry name" value="SGNH hydrolase"/>
    <property type="match status" value="1"/>
</dbReference>
<dbReference type="SUPFAM" id="SSF52266">
    <property type="entry name" value="SGNH hydrolase"/>
    <property type="match status" value="1"/>
</dbReference>
<proteinExistence type="predicted"/>
<gene>
    <name evidence="2" type="ORF">KPH14_003942</name>
</gene>
<evidence type="ECO:0000313" key="3">
    <source>
        <dbReference type="Proteomes" id="UP001258017"/>
    </source>
</evidence>
<name>A0AAD9RYB1_9HYME</name>
<dbReference type="Gene3D" id="3.30.420.610">
    <property type="entry name" value="LOTUS domain-like"/>
    <property type="match status" value="1"/>
</dbReference>
<dbReference type="InterPro" id="IPR033447">
    <property type="entry name" value="OSK"/>
</dbReference>
<dbReference type="Pfam" id="PF12872">
    <property type="entry name" value="OST-HTH"/>
    <property type="match status" value="1"/>
</dbReference>
<dbReference type="InterPro" id="IPR041966">
    <property type="entry name" value="LOTUS-like"/>
</dbReference>
<feature type="domain" description="HTH OST-type" evidence="1">
    <location>
        <begin position="1"/>
        <end position="74"/>
    </location>
</feature>
<reference evidence="2" key="1">
    <citation type="submission" date="2021-08" db="EMBL/GenBank/DDBJ databases">
        <authorList>
            <person name="Misof B."/>
            <person name="Oliver O."/>
            <person name="Podsiadlowski L."/>
            <person name="Donath A."/>
            <person name="Peters R."/>
            <person name="Mayer C."/>
            <person name="Rust J."/>
            <person name="Gunkel S."/>
            <person name="Lesny P."/>
            <person name="Martin S."/>
            <person name="Oeyen J.P."/>
            <person name="Petersen M."/>
            <person name="Panagiotis P."/>
            <person name="Wilbrandt J."/>
            <person name="Tanja T."/>
        </authorList>
    </citation>
    <scope>NUCLEOTIDE SEQUENCE</scope>
    <source>
        <strain evidence="2">GBR_01_08_01A</strain>
        <tissue evidence="2">Thorax + abdomen</tissue>
    </source>
</reference>
<dbReference type="AlphaFoldDB" id="A0AAD9RYB1"/>
<sequence length="396" mass="45587">MEETIALIKSCIISKQGGVPIGSLNYEFEKIVGEPIPYARLGFSNLQSLLREVDGLKTTKNIYGEQILTVNDPKIKHIAELIRKQKRNYLRTCSKYYKRFVPYSQTYNNNNYNNKNGQYMKNRNNNIWYDDNRKYCQQRNVNRTFSSLYSDGTRHSKQSSYEEYEENNNVVVIETGISKGETIVYEPIILGHQLIGDDFFLQLAIRNLGLPVWRQTGDMALNCGLCISGQTIQDCIEKLNAIDCISSRIVIMLGAVDIYNGVSCDDLIKDMEWLLKLLEYKFSFSHSAVTICTIPPLANLSLHGHSDKVRALYSFNNWIRGLAHAEDHSFGSNSSYSNSKSYRVIDFFEAFADETYTTQYDWFQLNARMVSGCKHPYVLWNKQGRKRALEMLTSEL</sequence>
<evidence type="ECO:0000313" key="2">
    <source>
        <dbReference type="EMBL" id="KAK2587845.1"/>
    </source>
</evidence>
<accession>A0AAD9RYB1</accession>
<evidence type="ECO:0000259" key="1">
    <source>
        <dbReference type="PROSITE" id="PS51644"/>
    </source>
</evidence>
<dbReference type="Proteomes" id="UP001258017">
    <property type="component" value="Unassembled WGS sequence"/>
</dbReference>
<keyword evidence="3" id="KW-1185">Reference proteome</keyword>
<dbReference type="InterPro" id="IPR036514">
    <property type="entry name" value="SGNH_hydro_sf"/>
</dbReference>
<comment type="caution">
    <text evidence="2">The sequence shown here is derived from an EMBL/GenBank/DDBJ whole genome shotgun (WGS) entry which is preliminary data.</text>
</comment>
<protein>
    <recommendedName>
        <fullName evidence="1">HTH OST-type domain-containing protein</fullName>
    </recommendedName>
</protein>
<reference evidence="2" key="2">
    <citation type="journal article" date="2023" name="Commun. Biol.">
        <title>Intrasexual cuticular hydrocarbon dimorphism in a wasp sheds light on hydrocarbon biosynthesis genes in Hymenoptera.</title>
        <authorList>
            <person name="Moris V.C."/>
            <person name="Podsiadlowski L."/>
            <person name="Martin S."/>
            <person name="Oeyen J.P."/>
            <person name="Donath A."/>
            <person name="Petersen M."/>
            <person name="Wilbrandt J."/>
            <person name="Misof B."/>
            <person name="Liedtke D."/>
            <person name="Thamm M."/>
            <person name="Scheiner R."/>
            <person name="Schmitt T."/>
            <person name="Niehuis O."/>
        </authorList>
    </citation>
    <scope>NUCLEOTIDE SEQUENCE</scope>
    <source>
        <strain evidence="2">GBR_01_08_01A</strain>
    </source>
</reference>
<dbReference type="CDD" id="cd09972">
    <property type="entry name" value="LOTUS_TDRD_OSKAR"/>
    <property type="match status" value="1"/>
</dbReference>
<organism evidence="2 3">
    <name type="scientific">Odynerus spinipes</name>
    <dbReference type="NCBI Taxonomy" id="1348599"/>
    <lineage>
        <taxon>Eukaryota</taxon>
        <taxon>Metazoa</taxon>
        <taxon>Ecdysozoa</taxon>
        <taxon>Arthropoda</taxon>
        <taxon>Hexapoda</taxon>
        <taxon>Insecta</taxon>
        <taxon>Pterygota</taxon>
        <taxon>Neoptera</taxon>
        <taxon>Endopterygota</taxon>
        <taxon>Hymenoptera</taxon>
        <taxon>Apocrita</taxon>
        <taxon>Aculeata</taxon>
        <taxon>Vespoidea</taxon>
        <taxon>Vespidae</taxon>
        <taxon>Eumeninae</taxon>
        <taxon>Odynerus</taxon>
    </lineage>
</organism>
<dbReference type="Pfam" id="PF17182">
    <property type="entry name" value="OSK"/>
    <property type="match status" value="1"/>
</dbReference>
<dbReference type="InterPro" id="IPR025605">
    <property type="entry name" value="OST-HTH/LOTUS_dom"/>
</dbReference>
<dbReference type="EMBL" id="JAIFRP010000006">
    <property type="protein sequence ID" value="KAK2587845.1"/>
    <property type="molecule type" value="Genomic_DNA"/>
</dbReference>
<dbReference type="PROSITE" id="PS51644">
    <property type="entry name" value="HTH_OST"/>
    <property type="match status" value="1"/>
</dbReference>